<keyword evidence="3" id="KW-1185">Reference proteome</keyword>
<reference evidence="2 3" key="1">
    <citation type="journal article" date="2014" name="BMC Genomics">
        <title>Genome and secretome analysis of the hemibiotrophic fungal pathogen, Moniliophthora roreri, which causes frosty pod rot disease of cacao: mechanisms of the biotrophic and necrotrophic phases.</title>
        <authorList>
            <person name="Meinhardt L.W."/>
            <person name="Costa G.G.L."/>
            <person name="Thomazella D.P.T."/>
            <person name="Teixeira P.J.P.L."/>
            <person name="Carazzolle M.F."/>
            <person name="Schuster S.C."/>
            <person name="Carlson J.E."/>
            <person name="Guiltinan M.J."/>
            <person name="Mieczkowski P."/>
            <person name="Farmer A."/>
            <person name="Ramaraj T."/>
            <person name="Crozier J."/>
            <person name="Davis R.E."/>
            <person name="Shao J."/>
            <person name="Melnick R.L."/>
            <person name="Pereira G.A.G."/>
            <person name="Bailey B.A."/>
        </authorList>
    </citation>
    <scope>NUCLEOTIDE SEQUENCE [LARGE SCALE GENOMIC DNA]</scope>
    <source>
        <strain evidence="2 3">MCA 2997</strain>
    </source>
</reference>
<evidence type="ECO:0000259" key="1">
    <source>
        <dbReference type="Pfam" id="PF20236"/>
    </source>
</evidence>
<dbReference type="Pfam" id="PF20236">
    <property type="entry name" value="DUF6593"/>
    <property type="match status" value="1"/>
</dbReference>
<dbReference type="Proteomes" id="UP000017559">
    <property type="component" value="Unassembled WGS sequence"/>
</dbReference>
<dbReference type="KEGG" id="mrr:Moror_7771"/>
<sequence>MKLHVTGHFLNATYADDAGRVIYKVKTSSLVHRSTTISKVLPQDIDIPRRNSDPNDSQERFAHLARIDWGVQSTSIHLLDQLMETRQFLRKEPKFFTRNRIFTAPDGKEYKWILGSHTSQLIQYDGKDTVTHVAKYHRGNLGITSEKRKGALEIYPAGEHMVDLILATFLFIEKVRRS</sequence>
<name>V2YEQ0_MONRO</name>
<proteinExistence type="predicted"/>
<dbReference type="OrthoDB" id="3360976at2759"/>
<dbReference type="EMBL" id="AWSO01000468">
    <property type="protein sequence ID" value="ESK90149.1"/>
    <property type="molecule type" value="Genomic_DNA"/>
</dbReference>
<dbReference type="HOGENOM" id="CLU_084280_4_1_1"/>
<accession>V2YEQ0</accession>
<organism evidence="2 3">
    <name type="scientific">Moniliophthora roreri (strain MCA 2997)</name>
    <name type="common">Cocoa frosty pod rot fungus</name>
    <name type="synonym">Crinipellis roreri</name>
    <dbReference type="NCBI Taxonomy" id="1381753"/>
    <lineage>
        <taxon>Eukaryota</taxon>
        <taxon>Fungi</taxon>
        <taxon>Dikarya</taxon>
        <taxon>Basidiomycota</taxon>
        <taxon>Agaricomycotina</taxon>
        <taxon>Agaricomycetes</taxon>
        <taxon>Agaricomycetidae</taxon>
        <taxon>Agaricales</taxon>
        <taxon>Marasmiineae</taxon>
        <taxon>Marasmiaceae</taxon>
        <taxon>Moniliophthora</taxon>
    </lineage>
</organism>
<dbReference type="InterPro" id="IPR046528">
    <property type="entry name" value="DUF6593"/>
</dbReference>
<dbReference type="AlphaFoldDB" id="V2YEQ0"/>
<protein>
    <recommendedName>
        <fullName evidence="1">DUF6593 domain-containing protein</fullName>
    </recommendedName>
</protein>
<comment type="caution">
    <text evidence="2">The sequence shown here is derived from an EMBL/GenBank/DDBJ whole genome shotgun (WGS) entry which is preliminary data.</text>
</comment>
<evidence type="ECO:0000313" key="2">
    <source>
        <dbReference type="EMBL" id="ESK90149.1"/>
    </source>
</evidence>
<evidence type="ECO:0000313" key="3">
    <source>
        <dbReference type="Proteomes" id="UP000017559"/>
    </source>
</evidence>
<feature type="domain" description="DUF6593" evidence="1">
    <location>
        <begin position="10"/>
        <end position="177"/>
    </location>
</feature>
<gene>
    <name evidence="2" type="ORF">Moror_7771</name>
</gene>